<name>A0A368NU99_AGRVI</name>
<dbReference type="SUPFAM" id="SSF53756">
    <property type="entry name" value="UDP-Glycosyltransferase/glycogen phosphorylase"/>
    <property type="match status" value="1"/>
</dbReference>
<dbReference type="Gene3D" id="3.40.50.2000">
    <property type="entry name" value="Glycogen Phosphorylase B"/>
    <property type="match status" value="1"/>
</dbReference>
<protein>
    <submittedName>
        <fullName evidence="1">Glycosyltransferase</fullName>
    </submittedName>
</protein>
<dbReference type="EMBL" id="QUSG01000015">
    <property type="protein sequence ID" value="KAA3523739.1"/>
    <property type="molecule type" value="Genomic_DNA"/>
</dbReference>
<sequence length="453" mass="49035">MLDFRESVSQTETVPLPSLITRPTPFQRPENQVKLLQPGRIALKTARLGDMLPVTQTPRRPVIIHWGISSFFGWGIYGLNLALNWSNDPVLEPVTSFPLQSDQIVVDPLRQRALGGFFRASADLSTRIAAQSEKSLTVNTPLLAGLGNDFTMSPGPKGVALSGSPTLGVVFFELPQLSEATKARAKAMPLVIAGSSWNEEIMRAHGLNNVTTVIQGIDQTLFHPGPRQGVLADRFLVFSGGKLELRKGQDLVVAAFARFAKRHPEALLVSAWHSPWPQFALTLNRSGKATAITTNDKGAIDQSAWIAANDIAAHQFLDLGSVPNALMAPILREMDVAVFPNRSEGGTNLVAMECMACGVPTILSANTGHLDLIDGGNCYALEHQTPVAGEGAGVGSVAGWGESSVDEIEETLERVWRDRNEARRRGERGAAKLAGYTWSRTADAMKKIIRTYS</sequence>
<keyword evidence="1" id="KW-0808">Transferase</keyword>
<dbReference type="PANTHER" id="PTHR46656">
    <property type="entry name" value="PUTATIVE-RELATED"/>
    <property type="match status" value="1"/>
</dbReference>
<dbReference type="PANTHER" id="PTHR46656:SF3">
    <property type="entry name" value="PUTATIVE-RELATED"/>
    <property type="match status" value="1"/>
</dbReference>
<organism evidence="1 3">
    <name type="scientific">Agrobacterium vitis</name>
    <name type="common">Rhizobium vitis</name>
    <dbReference type="NCBI Taxonomy" id="373"/>
    <lineage>
        <taxon>Bacteria</taxon>
        <taxon>Pseudomonadati</taxon>
        <taxon>Pseudomonadota</taxon>
        <taxon>Alphaproteobacteria</taxon>
        <taxon>Hyphomicrobiales</taxon>
        <taxon>Rhizobiaceae</taxon>
        <taxon>Rhizobium/Agrobacterium group</taxon>
        <taxon>Agrobacterium</taxon>
    </lineage>
</organism>
<dbReference type="AlphaFoldDB" id="A0A368NU99"/>
<reference evidence="1 3" key="1">
    <citation type="submission" date="2018-08" db="EMBL/GenBank/DDBJ databases">
        <title>Genome sequencing of Agrobacterium vitis strain ICMP 10754.</title>
        <authorList>
            <person name="Visnovsky S.B."/>
            <person name="Pitman A.R."/>
        </authorList>
    </citation>
    <scope>NUCLEOTIDE SEQUENCE [LARGE SCALE GENOMIC DNA]</scope>
    <source>
        <strain evidence="1 3">ICMP 10754</strain>
    </source>
</reference>
<comment type="caution">
    <text evidence="1">The sequence shown here is derived from an EMBL/GenBank/DDBJ whole genome shotgun (WGS) entry which is preliminary data.</text>
</comment>
<dbReference type="Proteomes" id="UP000436911">
    <property type="component" value="Unassembled WGS sequence"/>
</dbReference>
<dbReference type="EMBL" id="QUSG01000014">
    <property type="protein sequence ID" value="KAA3524137.1"/>
    <property type="molecule type" value="Genomic_DNA"/>
</dbReference>
<gene>
    <name evidence="2" type="ORF">DXT89_19335</name>
    <name evidence="1" type="ORF">DXT89_20070</name>
</gene>
<evidence type="ECO:0000313" key="3">
    <source>
        <dbReference type="Proteomes" id="UP000436911"/>
    </source>
</evidence>
<dbReference type="GO" id="GO:0016740">
    <property type="term" value="F:transferase activity"/>
    <property type="evidence" value="ECO:0007669"/>
    <property type="project" value="UniProtKB-KW"/>
</dbReference>
<proteinExistence type="predicted"/>
<evidence type="ECO:0000313" key="1">
    <source>
        <dbReference type="EMBL" id="KAA3523739.1"/>
    </source>
</evidence>
<dbReference type="Pfam" id="PF20706">
    <property type="entry name" value="GT4-conflict"/>
    <property type="match status" value="1"/>
</dbReference>
<evidence type="ECO:0000313" key="2">
    <source>
        <dbReference type="EMBL" id="KAA3524137.1"/>
    </source>
</evidence>
<dbReference type="CDD" id="cd03801">
    <property type="entry name" value="GT4_PimA-like"/>
    <property type="match status" value="1"/>
</dbReference>
<accession>A0A368NU99</accession>